<reference evidence="2 3" key="3">
    <citation type="journal article" date="2017" name="G3 (Bethesda)">
        <title>Comparative analysis highlights variable genome content of wheat rusts and divergence of the mating loci.</title>
        <authorList>
            <person name="Cuomo C.A."/>
            <person name="Bakkeren G."/>
            <person name="Khalil H.B."/>
            <person name="Panwar V."/>
            <person name="Joly D."/>
            <person name="Linning R."/>
            <person name="Sakthikumar S."/>
            <person name="Song X."/>
            <person name="Adiconis X."/>
            <person name="Fan L."/>
            <person name="Goldberg J.M."/>
            <person name="Levin J.Z."/>
            <person name="Young S."/>
            <person name="Zeng Q."/>
            <person name="Anikster Y."/>
            <person name="Bruce M."/>
            <person name="Wang M."/>
            <person name="Yin C."/>
            <person name="McCallum B."/>
            <person name="Szabo L.J."/>
            <person name="Hulbert S."/>
            <person name="Chen X."/>
            <person name="Fellers J.P."/>
        </authorList>
    </citation>
    <scope>NUCLEOTIDE SEQUENCE</scope>
    <source>
        <strain evidence="3">Isolate 1-1 / race 1 (BBBD)</strain>
        <strain evidence="2">isolate 1-1 / race 1 (BBBD)</strain>
    </source>
</reference>
<dbReference type="PANTHER" id="PTHR48471">
    <property type="entry name" value="DDE TNP4 DOMAIN-CONTAINING PROTEIN"/>
    <property type="match status" value="1"/>
</dbReference>
<sequence>MDPHDPAASLGLVLHWLSSTMDEVELQDIFAISRRAYAQPWTRGRKALSAVLKQLPSAKMYWPTGEESSRGYILHVDRAEISTPQERVWLFGQDDIETSFCHQPADKYYYRNILTFAPDGTIFGGYSMLPGDWDDGIGSITVDYFYRNLLGRTPAGYRLISDVGLPNTSKELRNRILAPIQGRSQLPDPPRVICRIRPFNEQVQSAQHVAKWSKHFILDSFERLRQPLRMDERELQAEIWQTAARLHKFRWRLAQTRRTQVIYQSVWNENWLPEVGLDQSAICEIEPPCRVRRYYHAQEWF</sequence>
<name>A0A0C4EV32_PUCT1</name>
<accession>A0A0C4EV32</accession>
<proteinExistence type="predicted"/>
<evidence type="ECO:0008006" key="4">
    <source>
        <dbReference type="Google" id="ProtNLM"/>
    </source>
</evidence>
<dbReference type="AlphaFoldDB" id="A0A0C4EV32"/>
<dbReference type="PANTHER" id="PTHR48471:SF1">
    <property type="entry name" value="DDE TNP4 DOMAIN-CONTAINING PROTEIN"/>
    <property type="match status" value="1"/>
</dbReference>
<reference evidence="1" key="2">
    <citation type="submission" date="2016-05" db="EMBL/GenBank/DDBJ databases">
        <title>Comparative analysis highlights variable genome content of wheat rusts and divergence of the mating loci.</title>
        <authorList>
            <person name="Cuomo C.A."/>
            <person name="Bakkeren G."/>
            <person name="Szabo L."/>
            <person name="Khalil H."/>
            <person name="Joly D."/>
            <person name="Goldberg J."/>
            <person name="Young S."/>
            <person name="Zeng Q."/>
            <person name="Fellers J."/>
        </authorList>
    </citation>
    <scope>NUCLEOTIDE SEQUENCE [LARGE SCALE GENOMIC DNA]</scope>
    <source>
        <strain evidence="1">1-1 BBBD Race 1</strain>
    </source>
</reference>
<dbReference type="VEuPathDB" id="FungiDB:PTTG_04664"/>
<dbReference type="EMBL" id="ADAS02000034">
    <property type="protein sequence ID" value="OAV94926.1"/>
    <property type="molecule type" value="Genomic_DNA"/>
</dbReference>
<dbReference type="EnsemblFungi" id="PTTG_04664-t43_1">
    <property type="protein sequence ID" value="PTTG_04664-t43_1-p1"/>
    <property type="gene ID" value="PTTG_04664"/>
</dbReference>
<organism evidence="1">
    <name type="scientific">Puccinia triticina (isolate 1-1 / race 1 (BBBD))</name>
    <name type="common">Brown leaf rust fungus</name>
    <dbReference type="NCBI Taxonomy" id="630390"/>
    <lineage>
        <taxon>Eukaryota</taxon>
        <taxon>Fungi</taxon>
        <taxon>Dikarya</taxon>
        <taxon>Basidiomycota</taxon>
        <taxon>Pucciniomycotina</taxon>
        <taxon>Pucciniomycetes</taxon>
        <taxon>Pucciniales</taxon>
        <taxon>Pucciniaceae</taxon>
        <taxon>Puccinia</taxon>
    </lineage>
</organism>
<evidence type="ECO:0000313" key="1">
    <source>
        <dbReference type="EMBL" id="OAV94926.1"/>
    </source>
</evidence>
<gene>
    <name evidence="1" type="ORF">PTTG_04664</name>
</gene>
<evidence type="ECO:0000313" key="2">
    <source>
        <dbReference type="EnsemblFungi" id="PTTG_04664-t43_1-p1"/>
    </source>
</evidence>
<reference evidence="2" key="4">
    <citation type="submission" date="2025-05" db="UniProtKB">
        <authorList>
            <consortium name="EnsemblFungi"/>
        </authorList>
    </citation>
    <scope>IDENTIFICATION</scope>
    <source>
        <strain evidence="2">isolate 1-1 / race 1 (BBBD)</strain>
    </source>
</reference>
<reference evidence="1" key="1">
    <citation type="submission" date="2009-11" db="EMBL/GenBank/DDBJ databases">
        <authorList>
            <consortium name="The Broad Institute Genome Sequencing Platform"/>
            <person name="Ward D."/>
            <person name="Feldgarden M."/>
            <person name="Earl A."/>
            <person name="Young S.K."/>
            <person name="Zeng Q."/>
            <person name="Koehrsen M."/>
            <person name="Alvarado L."/>
            <person name="Berlin A."/>
            <person name="Bochicchio J."/>
            <person name="Borenstein D."/>
            <person name="Chapman S.B."/>
            <person name="Chen Z."/>
            <person name="Engels R."/>
            <person name="Freedman E."/>
            <person name="Gellesch M."/>
            <person name="Goldberg J."/>
            <person name="Griggs A."/>
            <person name="Gujja S."/>
            <person name="Heilman E."/>
            <person name="Heiman D."/>
            <person name="Hepburn T."/>
            <person name="Howarth C."/>
            <person name="Jen D."/>
            <person name="Larson L."/>
            <person name="Lewis B."/>
            <person name="Mehta T."/>
            <person name="Park D."/>
            <person name="Pearson M."/>
            <person name="Roberts A."/>
            <person name="Saif S."/>
            <person name="Shea T."/>
            <person name="Shenoy N."/>
            <person name="Sisk P."/>
            <person name="Stolte C."/>
            <person name="Sykes S."/>
            <person name="Thomson T."/>
            <person name="Walk T."/>
            <person name="White J."/>
            <person name="Yandava C."/>
            <person name="Izard J."/>
            <person name="Baranova O.V."/>
            <person name="Blanton J.M."/>
            <person name="Tanner A.C."/>
            <person name="Dewhirst F.E."/>
            <person name="Haas B."/>
            <person name="Nusbaum C."/>
            <person name="Birren B."/>
        </authorList>
    </citation>
    <scope>NUCLEOTIDE SEQUENCE [LARGE SCALE GENOMIC DNA]</scope>
    <source>
        <strain evidence="1">1-1 BBBD Race 1</strain>
    </source>
</reference>
<keyword evidence="3" id="KW-1185">Reference proteome</keyword>
<protein>
    <recommendedName>
        <fullName evidence="4">DDE Tnp4 domain-containing protein</fullName>
    </recommendedName>
</protein>
<dbReference type="Proteomes" id="UP000005240">
    <property type="component" value="Unassembled WGS sequence"/>
</dbReference>
<dbReference type="OrthoDB" id="78198at2759"/>
<evidence type="ECO:0000313" key="3">
    <source>
        <dbReference type="Proteomes" id="UP000005240"/>
    </source>
</evidence>